<dbReference type="STRING" id="1225564.AA309_25360"/>
<protein>
    <recommendedName>
        <fullName evidence="3">Helix-turn-helix domain-containing protein</fullName>
    </recommendedName>
</protein>
<sequence>MDWQAERRGFPVQLKQYLNPVEASGYVSVSSSWLAKLRLHGGGLGYSKIGRTIRYSTDELDAWLTCNLQASTSETGHSRSTSNE</sequence>
<evidence type="ECO:0000313" key="1">
    <source>
        <dbReference type="EMBL" id="KLK90537.1"/>
    </source>
</evidence>
<dbReference type="AlphaFoldDB" id="A0A0H1RD64"/>
<dbReference type="PATRIC" id="fig|1225564.3.peg.6633"/>
<keyword evidence="2" id="KW-1185">Reference proteome</keyword>
<accession>A0A0H1RD64</accession>
<dbReference type="EMBL" id="LCYG01000081">
    <property type="protein sequence ID" value="KLK90537.1"/>
    <property type="molecule type" value="Genomic_DNA"/>
</dbReference>
<dbReference type="Proteomes" id="UP000035489">
    <property type="component" value="Unassembled WGS sequence"/>
</dbReference>
<name>A0A0H1RD64_9HYPH</name>
<organism evidence="1 2">
    <name type="scientific">Microvirga vignae</name>
    <dbReference type="NCBI Taxonomy" id="1225564"/>
    <lineage>
        <taxon>Bacteria</taxon>
        <taxon>Pseudomonadati</taxon>
        <taxon>Pseudomonadota</taxon>
        <taxon>Alphaproteobacteria</taxon>
        <taxon>Hyphomicrobiales</taxon>
        <taxon>Methylobacteriaceae</taxon>
        <taxon>Microvirga</taxon>
    </lineage>
</organism>
<evidence type="ECO:0000313" key="2">
    <source>
        <dbReference type="Proteomes" id="UP000035489"/>
    </source>
</evidence>
<reference evidence="1 2" key="1">
    <citation type="submission" date="2015-05" db="EMBL/GenBank/DDBJ databases">
        <title>Draft genome sequence of Microvirga vignae strain BR3299, a novel nitrogen fixing bacteria isolated from Brazil semi-aired region.</title>
        <authorList>
            <person name="Zilli J.E."/>
            <person name="Passos S.R."/>
            <person name="Leite J."/>
            <person name="Baldani J.I."/>
            <person name="Xavier G.R."/>
            <person name="Rumjaneck N.G."/>
            <person name="Simoes-Araujo J.L."/>
        </authorList>
    </citation>
    <scope>NUCLEOTIDE SEQUENCE [LARGE SCALE GENOMIC DNA]</scope>
    <source>
        <strain evidence="1 2">BR3299</strain>
    </source>
</reference>
<evidence type="ECO:0008006" key="3">
    <source>
        <dbReference type="Google" id="ProtNLM"/>
    </source>
</evidence>
<comment type="caution">
    <text evidence="1">The sequence shown here is derived from an EMBL/GenBank/DDBJ whole genome shotgun (WGS) entry which is preliminary data.</text>
</comment>
<proteinExistence type="predicted"/>
<gene>
    <name evidence="1" type="ORF">AA309_25360</name>
</gene>